<feature type="transmembrane region" description="Helical" evidence="7">
    <location>
        <begin position="69"/>
        <end position="92"/>
    </location>
</feature>
<feature type="transmembrane region" description="Helical" evidence="7">
    <location>
        <begin position="299"/>
        <end position="324"/>
    </location>
</feature>
<keyword evidence="3 7" id="KW-0812">Transmembrane</keyword>
<evidence type="ECO:0000256" key="4">
    <source>
        <dbReference type="ARBA" id="ARBA00022989"/>
    </source>
</evidence>
<feature type="domain" description="THH1/TOM1/TOM3" evidence="8">
    <location>
        <begin position="50"/>
        <end position="136"/>
    </location>
</feature>
<organism evidence="9 10">
    <name type="scientific">Zingiber officinale</name>
    <name type="common">Ginger</name>
    <name type="synonym">Amomum zingiber</name>
    <dbReference type="NCBI Taxonomy" id="94328"/>
    <lineage>
        <taxon>Eukaryota</taxon>
        <taxon>Viridiplantae</taxon>
        <taxon>Streptophyta</taxon>
        <taxon>Embryophyta</taxon>
        <taxon>Tracheophyta</taxon>
        <taxon>Spermatophyta</taxon>
        <taxon>Magnoliopsida</taxon>
        <taxon>Liliopsida</taxon>
        <taxon>Zingiberales</taxon>
        <taxon>Zingiberaceae</taxon>
        <taxon>Zingiber</taxon>
    </lineage>
</organism>
<keyword evidence="4 7" id="KW-1133">Transmembrane helix</keyword>
<dbReference type="EMBL" id="JACMSC010000014">
    <property type="protein sequence ID" value="KAG6490903.1"/>
    <property type="molecule type" value="Genomic_DNA"/>
</dbReference>
<evidence type="ECO:0000256" key="2">
    <source>
        <dbReference type="ARBA" id="ARBA00006779"/>
    </source>
</evidence>
<evidence type="ECO:0000256" key="7">
    <source>
        <dbReference type="SAM" id="Phobius"/>
    </source>
</evidence>
<evidence type="ECO:0000256" key="5">
    <source>
        <dbReference type="ARBA" id="ARBA00023136"/>
    </source>
</evidence>
<dbReference type="InterPro" id="IPR009457">
    <property type="entry name" value="THH1/TOM1/TOM3_dom"/>
</dbReference>
<feature type="transmembrane region" description="Helical" evidence="7">
    <location>
        <begin position="20"/>
        <end position="49"/>
    </location>
</feature>
<gene>
    <name evidence="9" type="ORF">ZIOFF_052235</name>
</gene>
<accession>A0A8J5FN63</accession>
<evidence type="ECO:0000256" key="6">
    <source>
        <dbReference type="SAM" id="MobiDB-lite"/>
    </source>
</evidence>
<dbReference type="GO" id="GO:0005774">
    <property type="term" value="C:vacuolar membrane"/>
    <property type="evidence" value="ECO:0007669"/>
    <property type="project" value="UniProtKB-SubCell"/>
</dbReference>
<feature type="domain" description="THH1/TOM1/TOM3" evidence="8">
    <location>
        <begin position="182"/>
        <end position="332"/>
    </location>
</feature>
<sequence>MRCLPKEVAAADAVLAAVDGAVAVVAFLQVGIVPPLKLAICFFVARDLIEELFRIHLRNQQLGWTRQKIFHLMIGSSNIGYLAYFISALVATCKGWQCWSHGCGFVLMVGPQIIFFAAFLLLISFWVDLCHQASDDEEEDYERGYSEALLDKSMDKQGRLHVDGCRVLCFPRAIHVGSRQKFVILVIALTFISMIVFSILIWIGGGKNSIDSSIAARVYLYTFSAAMLLLGGALASYGTLLFSKMSKVRSEMASTEMWKVASLAAVSVLSFTSSAVLALSTTVPLEMLSHWPSQHSENLISSIFIFLYYFIGSSVPSGFVLWVMRDMPPPHVAYTHRPSQSTVVTFIRERDSASQNPQWRDTVTSSQNKGVNESNRSLAIQVLV</sequence>
<evidence type="ECO:0000256" key="1">
    <source>
        <dbReference type="ARBA" id="ARBA00004128"/>
    </source>
</evidence>
<dbReference type="PANTHER" id="PTHR31142:SF4">
    <property type="entry name" value="OS01G0751300 PROTEIN"/>
    <property type="match status" value="1"/>
</dbReference>
<keyword evidence="10" id="KW-1185">Reference proteome</keyword>
<comment type="similarity">
    <text evidence="2">Belongs to the plant tobamovirus multiplication TOM1 protein family.</text>
</comment>
<feature type="transmembrane region" description="Helical" evidence="7">
    <location>
        <begin position="260"/>
        <end position="279"/>
    </location>
</feature>
<dbReference type="InterPro" id="IPR040226">
    <property type="entry name" value="THH1/TOM1/TOM3"/>
</dbReference>
<reference evidence="9 10" key="1">
    <citation type="submission" date="2020-08" db="EMBL/GenBank/DDBJ databases">
        <title>Plant Genome Project.</title>
        <authorList>
            <person name="Zhang R.-G."/>
        </authorList>
    </citation>
    <scope>NUCLEOTIDE SEQUENCE [LARGE SCALE GENOMIC DNA]</scope>
    <source>
        <tissue evidence="9">Rhizome</tissue>
    </source>
</reference>
<feature type="transmembrane region" description="Helical" evidence="7">
    <location>
        <begin position="218"/>
        <end position="240"/>
    </location>
</feature>
<feature type="region of interest" description="Disordered" evidence="6">
    <location>
        <begin position="352"/>
        <end position="372"/>
    </location>
</feature>
<dbReference type="Pfam" id="PF06454">
    <property type="entry name" value="THH1_TOM1-3_dom"/>
    <property type="match status" value="2"/>
</dbReference>
<comment type="caution">
    <text evidence="9">The sequence shown here is derived from an EMBL/GenBank/DDBJ whole genome shotgun (WGS) entry which is preliminary data.</text>
</comment>
<feature type="transmembrane region" description="Helical" evidence="7">
    <location>
        <begin position="104"/>
        <end position="127"/>
    </location>
</feature>
<evidence type="ECO:0000256" key="3">
    <source>
        <dbReference type="ARBA" id="ARBA00022692"/>
    </source>
</evidence>
<protein>
    <recommendedName>
        <fullName evidence="8">THH1/TOM1/TOM3 domain-containing protein</fullName>
    </recommendedName>
</protein>
<name>A0A8J5FN63_ZINOF</name>
<evidence type="ECO:0000313" key="10">
    <source>
        <dbReference type="Proteomes" id="UP000734854"/>
    </source>
</evidence>
<evidence type="ECO:0000313" key="9">
    <source>
        <dbReference type="EMBL" id="KAG6490903.1"/>
    </source>
</evidence>
<dbReference type="AlphaFoldDB" id="A0A8J5FN63"/>
<keyword evidence="5 7" id="KW-0472">Membrane</keyword>
<evidence type="ECO:0000259" key="8">
    <source>
        <dbReference type="Pfam" id="PF06454"/>
    </source>
</evidence>
<feature type="transmembrane region" description="Helical" evidence="7">
    <location>
        <begin position="182"/>
        <end position="203"/>
    </location>
</feature>
<feature type="compositionally biased region" description="Polar residues" evidence="6">
    <location>
        <begin position="353"/>
        <end position="372"/>
    </location>
</feature>
<dbReference type="Proteomes" id="UP000734854">
    <property type="component" value="Unassembled WGS sequence"/>
</dbReference>
<proteinExistence type="inferred from homology"/>
<dbReference type="PANTHER" id="PTHR31142">
    <property type="entry name" value="TOBAMOVIRUS MULTIPLICATION PROTEIN 1-LIKE ISOFORM X1"/>
    <property type="match status" value="1"/>
</dbReference>
<comment type="subcellular location">
    <subcellularLocation>
        <location evidence="1">Vacuole membrane</location>
        <topology evidence="1">Multi-pass membrane protein</topology>
    </subcellularLocation>
</comment>